<evidence type="ECO:0000313" key="1">
    <source>
        <dbReference type="EMBL" id="RZS33932.1"/>
    </source>
</evidence>
<reference evidence="1 2" key="1">
    <citation type="submission" date="2019-02" db="EMBL/GenBank/DDBJ databases">
        <title>Genomic Encyclopedia of Type Strains, Phase IV (KMG-IV): sequencing the most valuable type-strain genomes for metagenomic binning, comparative biology and taxonomic classification.</title>
        <authorList>
            <person name="Goeker M."/>
        </authorList>
    </citation>
    <scope>NUCLEOTIDE SEQUENCE [LARGE SCALE GENOMIC DNA]</scope>
    <source>
        <strain evidence="1 2">DSM 101727</strain>
    </source>
</reference>
<dbReference type="EMBL" id="SGWQ01000010">
    <property type="protein sequence ID" value="RZS33932.1"/>
    <property type="molecule type" value="Genomic_DNA"/>
</dbReference>
<comment type="caution">
    <text evidence="1">The sequence shown here is derived from an EMBL/GenBank/DDBJ whole genome shotgun (WGS) entry which is preliminary data.</text>
</comment>
<proteinExistence type="predicted"/>
<evidence type="ECO:0000313" key="2">
    <source>
        <dbReference type="Proteomes" id="UP000294257"/>
    </source>
</evidence>
<organism evidence="1 2">
    <name type="scientific">Herbihabitans rhizosphaerae</name>
    <dbReference type="NCBI Taxonomy" id="1872711"/>
    <lineage>
        <taxon>Bacteria</taxon>
        <taxon>Bacillati</taxon>
        <taxon>Actinomycetota</taxon>
        <taxon>Actinomycetes</taxon>
        <taxon>Pseudonocardiales</taxon>
        <taxon>Pseudonocardiaceae</taxon>
        <taxon>Herbihabitans</taxon>
    </lineage>
</organism>
<sequence>MRLPVYGSDRQPRIPSSLRNIPGIMLNTVLCVDVGSTWTKAALVAGDGRLLGTAQHATTPPEVLDGVAAVTDSLHAAESEVLVCSSAGGGLRLAVVGHERLISAEAAHRVALSAGAKVVHVAAGELDGSGVRELRAAAPDVVLLVGGTDGGDEKVLLHNAKRLAANRITPPVVLAGNVAVREEAHAVLAATGRRVVPTGNVLPDVGELAPAPARAAIREVFLRHVIGGKGLSKGTRFLRLVRTVTPDAVLSGVGRLAKVLAAQEESAGAVLVVDVGGATTDVYSAVSTVDDDTPATAVALPPDRRTVEGDIGMRWSAQGIVAEARTEKLITAEEAAVLAEPARLRAEQVDLIPSTVDESEVDTRLAALAAVLAVRRHLRLIGGWLGPRGAGLAVLSGGVFRHAGPDALATVEATLRADPVLRPVLRAAAITVDRDYVLAPAGLLADTSRESTADALLATHLTR</sequence>
<dbReference type="InterPro" id="IPR006230">
    <property type="entry name" value="MutL"/>
</dbReference>
<dbReference type="Proteomes" id="UP000294257">
    <property type="component" value="Unassembled WGS sequence"/>
</dbReference>
<dbReference type="InterPro" id="IPR043129">
    <property type="entry name" value="ATPase_NBD"/>
</dbReference>
<gene>
    <name evidence="1" type="ORF">EV193_11082</name>
</gene>
<dbReference type="Pfam" id="PF13941">
    <property type="entry name" value="MutL"/>
    <property type="match status" value="1"/>
</dbReference>
<dbReference type="SUPFAM" id="SSF53067">
    <property type="entry name" value="Actin-like ATPase domain"/>
    <property type="match status" value="1"/>
</dbReference>
<accession>A0A4Q7KFE7</accession>
<dbReference type="NCBIfam" id="TIGR01319">
    <property type="entry name" value="glmL_fam"/>
    <property type="match status" value="1"/>
</dbReference>
<dbReference type="AlphaFoldDB" id="A0A4Q7KFE7"/>
<protein>
    <submittedName>
        <fullName evidence="1">Uncharacterized protein (TIGR01319 family)</fullName>
    </submittedName>
</protein>
<name>A0A4Q7KFE7_9PSEU</name>
<keyword evidence="2" id="KW-1185">Reference proteome</keyword>